<dbReference type="InterPro" id="IPR011855">
    <property type="entry name" value="Phgtail_TP901_1"/>
</dbReference>
<name>A0A6J7X5F1_9CAUD</name>
<gene>
    <name evidence="1" type="ORF">UFOVP753_11</name>
</gene>
<organism evidence="1">
    <name type="scientific">uncultured Caudovirales phage</name>
    <dbReference type="NCBI Taxonomy" id="2100421"/>
    <lineage>
        <taxon>Viruses</taxon>
        <taxon>Duplodnaviria</taxon>
        <taxon>Heunggongvirae</taxon>
        <taxon>Uroviricota</taxon>
        <taxon>Caudoviricetes</taxon>
        <taxon>Peduoviridae</taxon>
        <taxon>Maltschvirus</taxon>
        <taxon>Maltschvirus maltsch</taxon>
    </lineage>
</organism>
<evidence type="ECO:0000313" key="1">
    <source>
        <dbReference type="EMBL" id="CAB5225845.1"/>
    </source>
</evidence>
<reference evidence="1" key="1">
    <citation type="submission" date="2020-05" db="EMBL/GenBank/DDBJ databases">
        <authorList>
            <person name="Chiriac C."/>
            <person name="Salcher M."/>
            <person name="Ghai R."/>
            <person name="Kavagutti S V."/>
        </authorList>
    </citation>
    <scope>NUCLEOTIDE SEQUENCE</scope>
</reference>
<dbReference type="NCBIfam" id="NF047353">
    <property type="entry name" value="tube_lmo2291"/>
    <property type="match status" value="1"/>
</dbReference>
<dbReference type="Pfam" id="PF06199">
    <property type="entry name" value="Phage_tail_2"/>
    <property type="match status" value="1"/>
</dbReference>
<accession>A0A6J7X5F1</accession>
<proteinExistence type="predicted"/>
<protein>
    <submittedName>
        <fullName evidence="1">Phage major tail protein TP901-1</fullName>
    </submittedName>
</protein>
<dbReference type="EMBL" id="LR798352">
    <property type="protein sequence ID" value="CAB5225845.1"/>
    <property type="molecule type" value="Genomic_DNA"/>
</dbReference>
<sequence length="139" mass="14054">MATAGIFNGTLLVVKVGGVAVAHSTSCSLSVSTDLPDATTKDSGGWAAQIQGLRSWSVSTDGLAVIESAAAGVNVEDLFSSISSRTDVTLTFSTFVSGDKIWTGTAAVESLDFTGDMESPATYSASFTGTGALVMTTNA</sequence>